<dbReference type="EMBL" id="JAVXUP010002254">
    <property type="protein sequence ID" value="KAK3004449.1"/>
    <property type="molecule type" value="Genomic_DNA"/>
</dbReference>
<proteinExistence type="inferred from homology"/>
<dbReference type="PANTHER" id="PTHR23024:SF467">
    <property type="entry name" value="CARBOXYLESTERASE 12-RELATED"/>
    <property type="match status" value="1"/>
</dbReference>
<evidence type="ECO:0000313" key="3">
    <source>
        <dbReference type="EMBL" id="KAK3004449.1"/>
    </source>
</evidence>
<dbReference type="Proteomes" id="UP001188597">
    <property type="component" value="Unassembled WGS sequence"/>
</dbReference>
<evidence type="ECO:0000313" key="4">
    <source>
        <dbReference type="Proteomes" id="UP001188597"/>
    </source>
</evidence>
<dbReference type="Gene3D" id="3.40.50.1820">
    <property type="entry name" value="alpha/beta hydrolase"/>
    <property type="match status" value="1"/>
</dbReference>
<gene>
    <name evidence="3" type="ORF">RJ639_019571</name>
</gene>
<comment type="caution">
    <text evidence="3">The sequence shown here is derived from an EMBL/GenBank/DDBJ whole genome shotgun (WGS) entry which is preliminary data.</text>
</comment>
<dbReference type="InterPro" id="IPR050466">
    <property type="entry name" value="Carboxylest/Gibb_receptor"/>
</dbReference>
<dbReference type="SUPFAM" id="SSF53474">
    <property type="entry name" value="alpha/beta-Hydrolases"/>
    <property type="match status" value="1"/>
</dbReference>
<dbReference type="AlphaFoldDB" id="A0AA88VC93"/>
<dbReference type="InterPro" id="IPR013094">
    <property type="entry name" value="AB_hydrolase_3"/>
</dbReference>
<evidence type="ECO:0000259" key="2">
    <source>
        <dbReference type="Pfam" id="PF07859"/>
    </source>
</evidence>
<name>A0AA88VC93_9ASTE</name>
<sequence>MDSGEEYVAVVHDFQSYVRVYSDGRVEREMDYVIDYETGFRKRDFQPASIDDDVWLPSKDVKISSETDVSVRLFKPKNIAPGEKIPIVIYFHGGFFVSQSAFGALYHYFLDSLVTEANVIAVSVEYRRAPEQFLPVAYDDSWEAVKWVASHCARNGPEEWLNEYGDFECAYFAGNEAGCSRVLVWVAELGNFKVWGYNYKDVLSKSGWEGKVEIRETKDTGTMFFLVDTVPRGDDTMVMLRKVASFVNQKWEDPEEE</sequence>
<dbReference type="Pfam" id="PF07859">
    <property type="entry name" value="Abhydrolase_3"/>
    <property type="match status" value="1"/>
</dbReference>
<organism evidence="3 4">
    <name type="scientific">Escallonia herrerae</name>
    <dbReference type="NCBI Taxonomy" id="1293975"/>
    <lineage>
        <taxon>Eukaryota</taxon>
        <taxon>Viridiplantae</taxon>
        <taxon>Streptophyta</taxon>
        <taxon>Embryophyta</taxon>
        <taxon>Tracheophyta</taxon>
        <taxon>Spermatophyta</taxon>
        <taxon>Magnoliopsida</taxon>
        <taxon>eudicotyledons</taxon>
        <taxon>Gunneridae</taxon>
        <taxon>Pentapetalae</taxon>
        <taxon>asterids</taxon>
        <taxon>campanulids</taxon>
        <taxon>Escalloniales</taxon>
        <taxon>Escalloniaceae</taxon>
        <taxon>Escallonia</taxon>
    </lineage>
</organism>
<feature type="domain" description="Alpha/beta hydrolase fold-3" evidence="2">
    <location>
        <begin position="88"/>
        <end position="179"/>
    </location>
</feature>
<comment type="similarity">
    <text evidence="1">Belongs to the 'GDXG' lipolytic enzyme family.</text>
</comment>
<evidence type="ECO:0000256" key="1">
    <source>
        <dbReference type="ARBA" id="ARBA00010515"/>
    </source>
</evidence>
<accession>A0AA88VC93</accession>
<reference evidence="3" key="1">
    <citation type="submission" date="2022-12" db="EMBL/GenBank/DDBJ databases">
        <title>Draft genome assemblies for two species of Escallonia (Escalloniales).</title>
        <authorList>
            <person name="Chanderbali A."/>
            <person name="Dervinis C."/>
            <person name="Anghel I."/>
            <person name="Soltis D."/>
            <person name="Soltis P."/>
            <person name="Zapata F."/>
        </authorList>
    </citation>
    <scope>NUCLEOTIDE SEQUENCE</scope>
    <source>
        <strain evidence="3">UCBG64.0493</strain>
        <tissue evidence="3">Leaf</tissue>
    </source>
</reference>
<dbReference type="InterPro" id="IPR029058">
    <property type="entry name" value="AB_hydrolase_fold"/>
</dbReference>
<keyword evidence="4" id="KW-1185">Reference proteome</keyword>
<dbReference type="GO" id="GO:0016787">
    <property type="term" value="F:hydrolase activity"/>
    <property type="evidence" value="ECO:0007669"/>
    <property type="project" value="InterPro"/>
</dbReference>
<protein>
    <recommendedName>
        <fullName evidence="2">Alpha/beta hydrolase fold-3 domain-containing protein</fullName>
    </recommendedName>
</protein>
<dbReference type="PANTHER" id="PTHR23024">
    <property type="entry name" value="ARYLACETAMIDE DEACETYLASE"/>
    <property type="match status" value="1"/>
</dbReference>